<reference evidence="4" key="1">
    <citation type="submission" date="2006-12" db="EMBL/GenBank/DDBJ databases">
        <title>Complete sequence of chromosome 1 of Verminephrobacter eiseniae EF01-2.</title>
        <authorList>
            <person name="Copeland A."/>
            <person name="Lucas S."/>
            <person name="Lapidus A."/>
            <person name="Barry K."/>
            <person name="Detter J.C."/>
            <person name="Glavina del Rio T."/>
            <person name="Dalin E."/>
            <person name="Tice H."/>
            <person name="Pitluck S."/>
            <person name="Chertkov O."/>
            <person name="Brettin T."/>
            <person name="Bruce D."/>
            <person name="Han C."/>
            <person name="Tapia R."/>
            <person name="Gilna P."/>
            <person name="Schmutz J."/>
            <person name="Larimer F."/>
            <person name="Land M."/>
            <person name="Hauser L."/>
            <person name="Kyrpides N."/>
            <person name="Kim E."/>
            <person name="Stahl D."/>
            <person name="Richardson P."/>
        </authorList>
    </citation>
    <scope>NUCLEOTIDE SEQUENCE [LARGE SCALE GENOMIC DNA]</scope>
    <source>
        <strain evidence="4">EF01-2</strain>
    </source>
</reference>
<dbReference type="Gene3D" id="3.30.2310.20">
    <property type="entry name" value="RelE-like"/>
    <property type="match status" value="1"/>
</dbReference>
<dbReference type="eggNOG" id="COG3668">
    <property type="taxonomic scope" value="Bacteria"/>
</dbReference>
<dbReference type="OrthoDB" id="9798046at2"/>
<comment type="similarity">
    <text evidence="1">Belongs to the RelE toxin family.</text>
</comment>
<dbReference type="AlphaFoldDB" id="A1WQY7"/>
<dbReference type="PANTHER" id="PTHR33755">
    <property type="entry name" value="TOXIN PARE1-RELATED"/>
    <property type="match status" value="1"/>
</dbReference>
<dbReference type="GeneID" id="76462657"/>
<evidence type="ECO:0000313" key="3">
    <source>
        <dbReference type="EMBL" id="ABM60044.1"/>
    </source>
</evidence>
<evidence type="ECO:0000256" key="1">
    <source>
        <dbReference type="ARBA" id="ARBA00006226"/>
    </source>
</evidence>
<organism evidence="3 4">
    <name type="scientific">Verminephrobacter eiseniae (strain EF01-2)</name>
    <dbReference type="NCBI Taxonomy" id="391735"/>
    <lineage>
        <taxon>Bacteria</taxon>
        <taxon>Pseudomonadati</taxon>
        <taxon>Pseudomonadota</taxon>
        <taxon>Betaproteobacteria</taxon>
        <taxon>Burkholderiales</taxon>
        <taxon>Comamonadaceae</taxon>
        <taxon>Verminephrobacter</taxon>
    </lineage>
</organism>
<dbReference type="InterPro" id="IPR007712">
    <property type="entry name" value="RelE/ParE_toxin"/>
</dbReference>
<dbReference type="STRING" id="391735.Veis_4341"/>
<keyword evidence="2" id="KW-1277">Toxin-antitoxin system</keyword>
<dbReference type="RefSeq" id="WP_011812030.1">
    <property type="nucleotide sequence ID" value="NC_008786.1"/>
</dbReference>
<gene>
    <name evidence="3" type="ordered locus">Veis_4341</name>
</gene>
<dbReference type="Pfam" id="PF05016">
    <property type="entry name" value="ParE_toxin"/>
    <property type="match status" value="1"/>
</dbReference>
<evidence type="ECO:0000256" key="2">
    <source>
        <dbReference type="ARBA" id="ARBA00022649"/>
    </source>
</evidence>
<dbReference type="Proteomes" id="UP000000374">
    <property type="component" value="Chromosome"/>
</dbReference>
<dbReference type="EMBL" id="CP000542">
    <property type="protein sequence ID" value="ABM60044.1"/>
    <property type="molecule type" value="Genomic_DNA"/>
</dbReference>
<accession>A1WQY7</accession>
<evidence type="ECO:0000313" key="4">
    <source>
        <dbReference type="Proteomes" id="UP000000374"/>
    </source>
</evidence>
<name>A1WQY7_VEREI</name>
<dbReference type="InterPro" id="IPR035093">
    <property type="entry name" value="RelE/ParE_toxin_dom_sf"/>
</dbReference>
<dbReference type="InterPro" id="IPR051803">
    <property type="entry name" value="TA_system_RelE-like_toxin"/>
</dbReference>
<keyword evidence="4" id="KW-1185">Reference proteome</keyword>
<sequence length="99" mass="11650">MLPIFWLETADTDLADITQYIGLRDINAAERMWHRLRNCVLPLSEHPYLYRISERVPGLREIVAHPNYLVLYRVTATRIEVVNVVHTRREFPQHSNDGP</sequence>
<dbReference type="HOGENOM" id="CLU_147162_11_1_4"/>
<protein>
    <submittedName>
        <fullName evidence="3">Plasmid stabilization system</fullName>
    </submittedName>
</protein>
<dbReference type="KEGG" id="vei:Veis_4341"/>
<proteinExistence type="inferred from homology"/>